<evidence type="ECO:0000256" key="1">
    <source>
        <dbReference type="ARBA" id="ARBA00004479"/>
    </source>
</evidence>
<dbReference type="SUPFAM" id="SSF49265">
    <property type="entry name" value="Fibronectin type III"/>
    <property type="match status" value="2"/>
</dbReference>
<dbReference type="Proteomes" id="UP000694546">
    <property type="component" value="Chromosome 12"/>
</dbReference>
<dbReference type="InterPro" id="IPR036116">
    <property type="entry name" value="FN3_sf"/>
</dbReference>
<keyword evidence="12" id="KW-1185">Reference proteome</keyword>
<evidence type="ECO:0000259" key="10">
    <source>
        <dbReference type="PROSITE" id="PS50853"/>
    </source>
</evidence>
<dbReference type="PANTHER" id="PTHR23037">
    <property type="entry name" value="CYTOKINE RECEPTOR"/>
    <property type="match status" value="1"/>
</dbReference>
<name>A0A8C5CIH4_GADMO</name>
<accession>A0A8C5CIH4</accession>
<dbReference type="SMART" id="SM00060">
    <property type="entry name" value="FN3"/>
    <property type="match status" value="2"/>
</dbReference>
<dbReference type="AlphaFoldDB" id="A0A8C5CIH4"/>
<dbReference type="GO" id="GO:0004896">
    <property type="term" value="F:cytokine receptor activity"/>
    <property type="evidence" value="ECO:0007669"/>
    <property type="project" value="TreeGrafter"/>
</dbReference>
<dbReference type="GO" id="GO:0009897">
    <property type="term" value="C:external side of plasma membrane"/>
    <property type="evidence" value="ECO:0007669"/>
    <property type="project" value="TreeGrafter"/>
</dbReference>
<reference evidence="11" key="1">
    <citation type="submission" date="2025-08" db="UniProtKB">
        <authorList>
            <consortium name="Ensembl"/>
        </authorList>
    </citation>
    <scope>IDENTIFICATION</scope>
</reference>
<feature type="domain" description="Fibronectin type-III" evidence="10">
    <location>
        <begin position="489"/>
        <end position="584"/>
    </location>
</feature>
<sequence length="1125" mass="125029">MQRTLGSLGLEPGRGQPPHGELAVDLPWHDELCCSLPSAHHNTEGNTAGMASVAAPYHGSPSHRTQPPRCRYRGLKNTSQRGENNQPTGGLCWSILCAVDDDWENVVCDLNSRSPQPEPLVFSTTVISRQHLALPTGQAAHSVTSAEVSKPVNCSHICSIALDNAKRSFAMVATAVLNATIGPVPLRVPARPVKPSPPVNVTHTQTVQGQLVLYWDPSQSAASPDRYKVRYTFNSTWPVWQVVNVSGEPRVFLDLSPRLNYTFQVRCSLPGHPYLWSAWSQPHHIYLDTVSYIPEKVVAKPGQNVTVYCVFNDRSANASSAIWRTNIKHLIPGRQYSAINRWVSQITVLPSQNRIYDLLQCTQEWNIPYSQIYVEGAVIDITCETNGDIDAMTCSWEKDHWITLKFLSRWADVPCVEMERRESSGQVVTGETRRVACQPERQGERVKRCTIHPLRMSCYKLWLEVDSKLGPVRSRAFYVSPTDHVKSHKPSNVEGVSESSKVLRVTWEPPLLPVEGVQCQLRYHSPSTVSAHPKWTVQSPMGASWSEVRVADMCRVYVVQVRCMSTRGVGYWSDWTESVYSVPLNRRAPDNGPDFWRVFEDDLHRNITNVTLLLKHLAMEEQSYCVDGLVVQHQTSWGTIISEKIGMVSSHSFEWNQEVHTVTVEAFNSLGNSNNNIKMTLGRQFKRHCVATFQVEVINSSCVSLLWSLLRNSSVPLAMVVQWSALRPQDKDHTSTGGGPWARLPYTEHSQYLKGDFSDHDQYGFTLYPVFADGEGELAYSTAARGDPAAYMLLMIITFLCIVLFVTLVLSQNQMKRLVWKDVPNPYNCSWAKGLDFQKVNTMDHLFQLPGVLPGWPLLLPTESFCEAVIVDKKNTPPPPATALERVPTIFLATGSSPNSIFSIASLAPGSASVLSDPPSADSTAASSSQSSVNYTTVLITEPLVRLSYNSENGGGSGSSSDEGNFSANNSDISGSFRGGLWELETCRDGETGDVQRSCSYNSVEEFSVTSEQEEDGGVKEDKDLYYLGMDYEGEEEEEKEVEKGIGEDGEREVMKLVLLKIGVWSSGDCSVGSNVLLRSLDEDPKRSADFAPVYLPQFKTALCTRQPKREPQECLPQSVNYGSA</sequence>
<dbReference type="PANTHER" id="PTHR23037:SF27">
    <property type="entry name" value="INTERLEUKIN-7 RECEPTOR SUBUNIT ALPHA"/>
    <property type="match status" value="1"/>
</dbReference>
<evidence type="ECO:0000256" key="9">
    <source>
        <dbReference type="SAM" id="Phobius"/>
    </source>
</evidence>
<dbReference type="PROSITE" id="PS50853">
    <property type="entry name" value="FN3"/>
    <property type="match status" value="2"/>
</dbReference>
<evidence type="ECO:0000256" key="3">
    <source>
        <dbReference type="ARBA" id="ARBA00022729"/>
    </source>
</evidence>
<protein>
    <recommendedName>
        <fullName evidence="10">Fibronectin type-III domain-containing protein</fullName>
    </recommendedName>
</protein>
<keyword evidence="6" id="KW-0675">Receptor</keyword>
<feature type="domain" description="Fibronectin type-III" evidence="10">
    <location>
        <begin position="197"/>
        <end position="292"/>
    </location>
</feature>
<feature type="region of interest" description="Disordered" evidence="8">
    <location>
        <begin position="1"/>
        <end position="22"/>
    </location>
</feature>
<dbReference type="InterPro" id="IPR003961">
    <property type="entry name" value="FN3_dom"/>
</dbReference>
<proteinExistence type="predicted"/>
<feature type="transmembrane region" description="Helical" evidence="9">
    <location>
        <begin position="789"/>
        <end position="811"/>
    </location>
</feature>
<comment type="subcellular location">
    <subcellularLocation>
        <location evidence="1">Membrane</location>
        <topology evidence="1">Single-pass type I membrane protein</topology>
    </subcellularLocation>
</comment>
<dbReference type="CDD" id="cd00063">
    <property type="entry name" value="FN3"/>
    <property type="match status" value="1"/>
</dbReference>
<organism evidence="11 12">
    <name type="scientific">Gadus morhua</name>
    <name type="common">Atlantic cod</name>
    <dbReference type="NCBI Taxonomy" id="8049"/>
    <lineage>
        <taxon>Eukaryota</taxon>
        <taxon>Metazoa</taxon>
        <taxon>Chordata</taxon>
        <taxon>Craniata</taxon>
        <taxon>Vertebrata</taxon>
        <taxon>Euteleostomi</taxon>
        <taxon>Actinopterygii</taxon>
        <taxon>Neopterygii</taxon>
        <taxon>Teleostei</taxon>
        <taxon>Neoteleostei</taxon>
        <taxon>Acanthomorphata</taxon>
        <taxon>Zeiogadaria</taxon>
        <taxon>Gadariae</taxon>
        <taxon>Gadiformes</taxon>
        <taxon>Gadoidei</taxon>
        <taxon>Gadidae</taxon>
        <taxon>Gadus</taxon>
    </lineage>
</organism>
<keyword evidence="4 9" id="KW-1133">Transmembrane helix</keyword>
<keyword evidence="5 9" id="KW-0472">Membrane</keyword>
<evidence type="ECO:0000256" key="2">
    <source>
        <dbReference type="ARBA" id="ARBA00022692"/>
    </source>
</evidence>
<keyword evidence="3" id="KW-0732">Signal</keyword>
<dbReference type="GO" id="GO:0046427">
    <property type="term" value="P:positive regulation of receptor signaling pathway via JAK-STAT"/>
    <property type="evidence" value="ECO:0007669"/>
    <property type="project" value="TreeGrafter"/>
</dbReference>
<dbReference type="GO" id="GO:0030097">
    <property type="term" value="P:hemopoiesis"/>
    <property type="evidence" value="ECO:0007669"/>
    <property type="project" value="TreeGrafter"/>
</dbReference>
<keyword evidence="7" id="KW-0325">Glycoprotein</keyword>
<evidence type="ECO:0000256" key="7">
    <source>
        <dbReference type="ARBA" id="ARBA00023180"/>
    </source>
</evidence>
<gene>
    <name evidence="11" type="primary">lepr</name>
</gene>
<evidence type="ECO:0000313" key="12">
    <source>
        <dbReference type="Proteomes" id="UP000694546"/>
    </source>
</evidence>
<feature type="region of interest" description="Disordered" evidence="8">
    <location>
        <begin position="950"/>
        <end position="970"/>
    </location>
</feature>
<evidence type="ECO:0000256" key="8">
    <source>
        <dbReference type="SAM" id="MobiDB-lite"/>
    </source>
</evidence>
<dbReference type="GeneTree" id="ENSGT00730000111209"/>
<evidence type="ECO:0000256" key="4">
    <source>
        <dbReference type="ARBA" id="ARBA00022989"/>
    </source>
</evidence>
<evidence type="ECO:0000256" key="6">
    <source>
        <dbReference type="ARBA" id="ARBA00023170"/>
    </source>
</evidence>
<dbReference type="InterPro" id="IPR013783">
    <property type="entry name" value="Ig-like_fold"/>
</dbReference>
<evidence type="ECO:0000256" key="5">
    <source>
        <dbReference type="ARBA" id="ARBA00023136"/>
    </source>
</evidence>
<dbReference type="Ensembl" id="ENSGMOT00000053080.1">
    <property type="protein sequence ID" value="ENSGMOP00000061963.1"/>
    <property type="gene ID" value="ENSGMOG00000010424.2"/>
</dbReference>
<keyword evidence="2 9" id="KW-0812">Transmembrane</keyword>
<dbReference type="Pfam" id="PF18589">
    <property type="entry name" value="ObR_Ig"/>
    <property type="match status" value="1"/>
</dbReference>
<reference evidence="11" key="2">
    <citation type="submission" date="2025-09" db="UniProtKB">
        <authorList>
            <consortium name="Ensembl"/>
        </authorList>
    </citation>
    <scope>IDENTIFICATION</scope>
</reference>
<dbReference type="Gene3D" id="2.60.40.10">
    <property type="entry name" value="Immunoglobulins"/>
    <property type="match status" value="4"/>
</dbReference>
<evidence type="ECO:0000313" key="11">
    <source>
        <dbReference type="Ensembl" id="ENSGMOP00000061963.1"/>
    </source>
</evidence>
<dbReference type="InterPro" id="IPR041182">
    <property type="entry name" value="LEP-R_IGD"/>
</dbReference>